<dbReference type="Gene3D" id="3.40.50.880">
    <property type="match status" value="1"/>
</dbReference>
<dbReference type="PANTHER" id="PTHR20919">
    <property type="entry name" value="HOMOSERINE O-SUCCINYLTRANSFERASE"/>
    <property type="match status" value="1"/>
</dbReference>
<dbReference type="Pfam" id="PF04204">
    <property type="entry name" value="HTS"/>
    <property type="match status" value="1"/>
</dbReference>
<reference evidence="4" key="2">
    <citation type="submission" date="2020-09" db="EMBL/GenBank/DDBJ databases">
        <authorList>
            <person name="Sun Q."/>
            <person name="Ohkuma M."/>
        </authorList>
    </citation>
    <scope>NUCLEOTIDE SEQUENCE</scope>
    <source>
        <strain evidence="4">JCM 4335</strain>
    </source>
</reference>
<evidence type="ECO:0000313" key="4">
    <source>
        <dbReference type="EMBL" id="GGQ15245.1"/>
    </source>
</evidence>
<accession>A0A918EKI2</accession>
<dbReference type="InterPro" id="IPR033752">
    <property type="entry name" value="MetA_family"/>
</dbReference>
<dbReference type="GO" id="GO:0008899">
    <property type="term" value="F:homoserine O-succinyltransferase activity"/>
    <property type="evidence" value="ECO:0007669"/>
    <property type="project" value="TreeGrafter"/>
</dbReference>
<keyword evidence="3" id="KW-0012">Acyltransferase</keyword>
<evidence type="ECO:0000313" key="5">
    <source>
        <dbReference type="Proteomes" id="UP000654123"/>
    </source>
</evidence>
<dbReference type="Proteomes" id="UP000654123">
    <property type="component" value="Unassembled WGS sequence"/>
</dbReference>
<dbReference type="EMBL" id="BMSV01000007">
    <property type="protein sequence ID" value="GGQ15245.1"/>
    <property type="molecule type" value="Genomic_DNA"/>
</dbReference>
<dbReference type="InterPro" id="IPR029062">
    <property type="entry name" value="Class_I_gatase-like"/>
</dbReference>
<organism evidence="4 5">
    <name type="scientific">Streptomyces roseolilacinus</name>
    <dbReference type="NCBI Taxonomy" id="66904"/>
    <lineage>
        <taxon>Bacteria</taxon>
        <taxon>Bacillati</taxon>
        <taxon>Actinomycetota</taxon>
        <taxon>Actinomycetes</taxon>
        <taxon>Kitasatosporales</taxon>
        <taxon>Streptomycetaceae</taxon>
        <taxon>Streptomyces</taxon>
    </lineage>
</organism>
<dbReference type="AlphaFoldDB" id="A0A918EKI2"/>
<keyword evidence="1" id="KW-0028">Amino-acid biosynthesis</keyword>
<protein>
    <submittedName>
        <fullName evidence="4">Homoserine O-succinyltransferase</fullName>
    </submittedName>
</protein>
<reference evidence="4" key="1">
    <citation type="journal article" date="2014" name="Int. J. Syst. Evol. Microbiol.">
        <title>Complete genome sequence of Corynebacterium casei LMG S-19264T (=DSM 44701T), isolated from a smear-ripened cheese.</title>
        <authorList>
            <consortium name="US DOE Joint Genome Institute (JGI-PGF)"/>
            <person name="Walter F."/>
            <person name="Albersmeier A."/>
            <person name="Kalinowski J."/>
            <person name="Ruckert C."/>
        </authorList>
    </citation>
    <scope>NUCLEOTIDE SEQUENCE</scope>
    <source>
        <strain evidence="4">JCM 4335</strain>
    </source>
</reference>
<dbReference type="PANTHER" id="PTHR20919:SF0">
    <property type="entry name" value="HOMOSERINE O-SUCCINYLTRANSFERASE"/>
    <property type="match status" value="1"/>
</dbReference>
<keyword evidence="2" id="KW-0808">Transferase</keyword>
<keyword evidence="5" id="KW-1185">Reference proteome</keyword>
<evidence type="ECO:0000256" key="1">
    <source>
        <dbReference type="ARBA" id="ARBA00022605"/>
    </source>
</evidence>
<comment type="caution">
    <text evidence="4">The sequence shown here is derived from an EMBL/GenBank/DDBJ whole genome shotgun (WGS) entry which is preliminary data.</text>
</comment>
<evidence type="ECO:0000256" key="3">
    <source>
        <dbReference type="ARBA" id="ARBA00023315"/>
    </source>
</evidence>
<dbReference type="SUPFAM" id="SSF52317">
    <property type="entry name" value="Class I glutamine amidotransferase-like"/>
    <property type="match status" value="1"/>
</dbReference>
<dbReference type="GO" id="GO:0008652">
    <property type="term" value="P:amino acid biosynthetic process"/>
    <property type="evidence" value="ECO:0007669"/>
    <property type="project" value="UniProtKB-KW"/>
</dbReference>
<evidence type="ECO:0000256" key="2">
    <source>
        <dbReference type="ARBA" id="ARBA00022679"/>
    </source>
</evidence>
<sequence length="330" mass="36237">MDAKPNGGNMTDTPDGTGRGALRIGIVDLFSPSPESWARYMFASSVEAAADRLGVAADITAYGADMTRPTADCGIDWDELPSLDGLIVTGGEPRYRAVEAEPALAVVDRILTDTADRVTSTVYSCQSAHAALHLLHGLSRNRLPHKRQGVFGHRVHARGPLTAGLSDTVLVPHSRWNTMPAQELRRVGVRLVLEAEDGAWSLATGDDGLRHVFSQGHPEYLRETLLSEYRRDLRRYAAGEADHVPDVPQGYLTADAQDVFLAFAEKLREQRDPELLKSFPDRAAAEGIDDGWLADSRAFFANWLRALDDSRERSADPRVDMALARRRTGL</sequence>
<proteinExistence type="predicted"/>
<gene>
    <name evidence="4" type="ORF">GCM10010249_37280</name>
</gene>
<name>A0A918EKI2_9ACTN</name>